<reference evidence="7 8" key="1">
    <citation type="submission" date="2019-04" db="EMBL/GenBank/DDBJ databases">
        <title>Aspergillus burnettii sp. nov., novel species from soil in southeast Queensland.</title>
        <authorList>
            <person name="Gilchrist C.L.M."/>
            <person name="Pitt J.I."/>
            <person name="Lange L."/>
            <person name="Lacey H.J."/>
            <person name="Vuong D."/>
            <person name="Midgley D.J."/>
            <person name="Greenfield P."/>
            <person name="Bradbury M."/>
            <person name="Lacey E."/>
            <person name="Busk P.K."/>
            <person name="Pilgaard B."/>
            <person name="Chooi Y.H."/>
            <person name="Piggott A.M."/>
        </authorList>
    </citation>
    <scope>NUCLEOTIDE SEQUENCE [LARGE SCALE GENOMIC DNA]</scope>
    <source>
        <strain evidence="7 8">FRR 5400</strain>
    </source>
</reference>
<dbReference type="GO" id="GO:0046872">
    <property type="term" value="F:metal ion binding"/>
    <property type="evidence" value="ECO:0007669"/>
    <property type="project" value="UniProtKB-KW"/>
</dbReference>
<dbReference type="PANTHER" id="PTHR42978">
    <property type="entry name" value="QUORUM-QUENCHING LACTONASE YTNP-RELATED-RELATED"/>
    <property type="match status" value="1"/>
</dbReference>
<accession>A0A8H6AE59</accession>
<dbReference type="Pfam" id="PF00753">
    <property type="entry name" value="Lactamase_B"/>
    <property type="match status" value="1"/>
</dbReference>
<evidence type="ECO:0000313" key="7">
    <source>
        <dbReference type="EMBL" id="KAF5864238.1"/>
    </source>
</evidence>
<dbReference type="SUPFAM" id="SSF56281">
    <property type="entry name" value="Metallo-hydrolase/oxidoreductase"/>
    <property type="match status" value="1"/>
</dbReference>
<sequence length="283" mass="31514">MRSQSASSFALLRRIKSLCDRRWTEPFPVGVFLIRHPEGLFLMDTGQSPCCIDTGPPPRLALFKGRHSEFTIQRQEGILEQLHKHGIRAADLKSVILSHHHKDHIGGLHDLLTEAPNLPVYISRENWEAFGKHPLLASMEGATSNPWPKCFTPRKIDFEAHPVGPWQQSYPLTEDGKIVIVDTSGHAPGHVSVIVYGDDESEGGGKVTYFLPGDATFSLDLLEKEDPGGINEDPKRAVQTLKTINEFARGTDVVVLPSHDTTTPQLLADRAVYRPSQREVEIH</sequence>
<keyword evidence="3" id="KW-0479">Metal-binding</keyword>
<comment type="caution">
    <text evidence="7">The sequence shown here is derived from an EMBL/GenBank/DDBJ whole genome shotgun (WGS) entry which is preliminary data.</text>
</comment>
<keyword evidence="8" id="KW-1185">Reference proteome</keyword>
<evidence type="ECO:0000256" key="5">
    <source>
        <dbReference type="ARBA" id="ARBA00022833"/>
    </source>
</evidence>
<gene>
    <name evidence="7" type="ORF">ETB97_008235</name>
</gene>
<dbReference type="InterPro" id="IPR051013">
    <property type="entry name" value="MBL_superfamily_lactonases"/>
</dbReference>
<evidence type="ECO:0000313" key="8">
    <source>
        <dbReference type="Proteomes" id="UP000541154"/>
    </source>
</evidence>
<dbReference type="InterPro" id="IPR036866">
    <property type="entry name" value="RibonucZ/Hydroxyglut_hydro"/>
</dbReference>
<keyword evidence="5" id="KW-0862">Zinc</keyword>
<feature type="domain" description="Metallo-beta-lactamase" evidence="6">
    <location>
        <begin position="28"/>
        <end position="259"/>
    </location>
</feature>
<protein>
    <recommendedName>
        <fullName evidence="6">Metallo-beta-lactamase domain-containing protein</fullName>
    </recommendedName>
</protein>
<dbReference type="PANTHER" id="PTHR42978:SF2">
    <property type="entry name" value="102 KBASES UNSTABLE REGION: FROM 1 TO 119443"/>
    <property type="match status" value="1"/>
</dbReference>
<evidence type="ECO:0000259" key="6">
    <source>
        <dbReference type="SMART" id="SM00849"/>
    </source>
</evidence>
<name>A0A8H6AE59_PETAA</name>
<dbReference type="EMBL" id="SPNV01000037">
    <property type="protein sequence ID" value="KAF5864238.1"/>
    <property type="molecule type" value="Genomic_DNA"/>
</dbReference>
<comment type="similarity">
    <text evidence="2">Belongs to the metallo-beta-lactamase superfamily.</text>
</comment>
<organism evidence="7 8">
    <name type="scientific">Petromyces alliaceus</name>
    <name type="common">Aspergillus alliaceus</name>
    <dbReference type="NCBI Taxonomy" id="209559"/>
    <lineage>
        <taxon>Eukaryota</taxon>
        <taxon>Fungi</taxon>
        <taxon>Dikarya</taxon>
        <taxon>Ascomycota</taxon>
        <taxon>Pezizomycotina</taxon>
        <taxon>Eurotiomycetes</taxon>
        <taxon>Eurotiomycetidae</taxon>
        <taxon>Eurotiales</taxon>
        <taxon>Aspergillaceae</taxon>
        <taxon>Aspergillus</taxon>
        <taxon>Aspergillus subgen. Circumdati</taxon>
    </lineage>
</organism>
<dbReference type="Proteomes" id="UP000541154">
    <property type="component" value="Unassembled WGS sequence"/>
</dbReference>
<dbReference type="Gene3D" id="3.60.15.10">
    <property type="entry name" value="Ribonuclease Z/Hydroxyacylglutathione hydrolase-like"/>
    <property type="match status" value="1"/>
</dbReference>
<evidence type="ECO:0000256" key="1">
    <source>
        <dbReference type="ARBA" id="ARBA00001947"/>
    </source>
</evidence>
<keyword evidence="4" id="KW-0378">Hydrolase</keyword>
<evidence type="ECO:0000256" key="4">
    <source>
        <dbReference type="ARBA" id="ARBA00022801"/>
    </source>
</evidence>
<comment type="cofactor">
    <cofactor evidence="1">
        <name>Zn(2+)</name>
        <dbReference type="ChEBI" id="CHEBI:29105"/>
    </cofactor>
</comment>
<dbReference type="SMART" id="SM00849">
    <property type="entry name" value="Lactamase_B"/>
    <property type="match status" value="1"/>
</dbReference>
<evidence type="ECO:0000256" key="3">
    <source>
        <dbReference type="ARBA" id="ARBA00022723"/>
    </source>
</evidence>
<proteinExistence type="inferred from homology"/>
<dbReference type="InterPro" id="IPR001279">
    <property type="entry name" value="Metallo-B-lactamas"/>
</dbReference>
<dbReference type="GO" id="GO:0016787">
    <property type="term" value="F:hydrolase activity"/>
    <property type="evidence" value="ECO:0007669"/>
    <property type="project" value="UniProtKB-KW"/>
</dbReference>
<evidence type="ECO:0000256" key="2">
    <source>
        <dbReference type="ARBA" id="ARBA00007749"/>
    </source>
</evidence>
<dbReference type="AlphaFoldDB" id="A0A8H6AE59"/>